<feature type="region of interest" description="Disordered" evidence="1">
    <location>
        <begin position="1"/>
        <end position="91"/>
    </location>
</feature>
<dbReference type="EMBL" id="CM000833">
    <property type="protein sequence ID" value="EET02967.1"/>
    <property type="molecule type" value="Genomic_DNA"/>
</dbReference>
<dbReference type="AlphaFoldDB" id="A0A0E1W003"/>
<feature type="compositionally biased region" description="Low complexity" evidence="1">
    <location>
        <begin position="23"/>
        <end position="44"/>
    </location>
</feature>
<name>A0A0E1W003_BURPE</name>
<reference evidence="2" key="1">
    <citation type="submission" date="2009-05" db="EMBL/GenBank/DDBJ databases">
        <authorList>
            <person name="Harkins D.M."/>
            <person name="DeShazer D."/>
            <person name="Woods D.E."/>
            <person name="Brinkac L.M."/>
            <person name="Brown K.A."/>
            <person name="Hung G.C."/>
            <person name="Tuanyok A."/>
            <person name="Zhang B."/>
            <person name="Nierman W.C."/>
        </authorList>
    </citation>
    <scope>NUCLEOTIDE SEQUENCE [LARGE SCALE GENOMIC DNA]</scope>
    <source>
        <strain evidence="2">1710a</strain>
    </source>
</reference>
<evidence type="ECO:0000313" key="2">
    <source>
        <dbReference type="EMBL" id="EET02967.1"/>
    </source>
</evidence>
<accession>A0A0E1W003</accession>
<protein>
    <submittedName>
        <fullName evidence="2">Uncharacterized protein</fullName>
    </submittedName>
</protein>
<sequence>MHLGASGRVLTNLGASTASVNQAEAARTMTASTAAARPYAAASRKPQLSAPAGEAPRRRPWSRRRDRPTPPVRGNRQRSSISRLTFPSWES</sequence>
<feature type="compositionally biased region" description="Polar residues" evidence="1">
    <location>
        <begin position="77"/>
        <end position="91"/>
    </location>
</feature>
<feature type="compositionally biased region" description="Polar residues" evidence="1">
    <location>
        <begin position="13"/>
        <end position="22"/>
    </location>
</feature>
<gene>
    <name evidence="2" type="ORF">BURPS1710A_A2806</name>
</gene>
<dbReference type="HOGENOM" id="CLU_187455_0_0_4"/>
<organism evidence="2">
    <name type="scientific">Burkholderia pseudomallei 1710a</name>
    <dbReference type="NCBI Taxonomy" id="320371"/>
    <lineage>
        <taxon>Bacteria</taxon>
        <taxon>Pseudomonadati</taxon>
        <taxon>Pseudomonadota</taxon>
        <taxon>Betaproteobacteria</taxon>
        <taxon>Burkholderiales</taxon>
        <taxon>Burkholderiaceae</taxon>
        <taxon>Burkholderia</taxon>
        <taxon>pseudomallei group</taxon>
    </lineage>
</organism>
<proteinExistence type="predicted"/>
<evidence type="ECO:0000256" key="1">
    <source>
        <dbReference type="SAM" id="MobiDB-lite"/>
    </source>
</evidence>
<dbReference type="Proteomes" id="UP000001812">
    <property type="component" value="Chromosome II"/>
</dbReference>